<dbReference type="PROSITE" id="PS51257">
    <property type="entry name" value="PROKAR_LIPOPROTEIN"/>
    <property type="match status" value="1"/>
</dbReference>
<evidence type="ECO:0000256" key="1">
    <source>
        <dbReference type="ARBA" id="ARBA00010634"/>
    </source>
</evidence>
<dbReference type="PANTHER" id="PTHR30035">
    <property type="entry name" value="LIPOPROTEIN VACJ-RELATED"/>
    <property type="match status" value="1"/>
</dbReference>
<evidence type="ECO:0000256" key="3">
    <source>
        <dbReference type="SAM" id="SignalP"/>
    </source>
</evidence>
<keyword evidence="2 3" id="KW-0732">Signal</keyword>
<dbReference type="PANTHER" id="PTHR30035:SF3">
    <property type="entry name" value="INTERMEMBRANE PHOSPHOLIPID TRANSPORT SYSTEM LIPOPROTEIN MLAA"/>
    <property type="match status" value="1"/>
</dbReference>
<comment type="similarity">
    <text evidence="1">Belongs to the MlaA family.</text>
</comment>
<gene>
    <name evidence="4" type="primary">mlaA</name>
    <name evidence="4" type="ORF">PRI8871_00098</name>
</gene>
<dbReference type="PRINTS" id="PR01805">
    <property type="entry name" value="VACJLIPOPROT"/>
</dbReference>
<protein>
    <submittedName>
        <fullName evidence="4">Putative phospholipid-binding lipoprotein MlaA</fullName>
    </submittedName>
</protein>
<name>A0A2R8ANA5_9RHOB</name>
<evidence type="ECO:0000313" key="4">
    <source>
        <dbReference type="EMBL" id="SPF77515.1"/>
    </source>
</evidence>
<dbReference type="Proteomes" id="UP000244904">
    <property type="component" value="Unassembled WGS sequence"/>
</dbReference>
<evidence type="ECO:0000313" key="5">
    <source>
        <dbReference type="Proteomes" id="UP000244904"/>
    </source>
</evidence>
<dbReference type="InterPro" id="IPR007428">
    <property type="entry name" value="MlaA"/>
</dbReference>
<keyword evidence="4" id="KW-0449">Lipoprotein</keyword>
<feature type="chain" id="PRO_5015321972" evidence="3">
    <location>
        <begin position="28"/>
        <end position="248"/>
    </location>
</feature>
<sequence>MSRIFSIPVFMTLIGLAACSTPGPGEAPDGIFDPQEQTNRRIHEMNKTIDEKVLRPVGTAIGGGEGGGAMTVVSNFASNLDTPGTIVNQLLQLDFEGAVHNTWRFVVNTTIGLGGLADPATMIGLTEDESDFGETLYVWGFPEGEYMELPVLGPSTERDATGMVVDLFTNPLSYVLPSPEKYVGTGLKAVAKLGKRGRYAELVDGVLYDSADSYAQSRMTYLQNRRYELGDQAMDTYISPDDIDTEGF</sequence>
<dbReference type="Pfam" id="PF04333">
    <property type="entry name" value="MlaA"/>
    <property type="match status" value="1"/>
</dbReference>
<proteinExistence type="inferred from homology"/>
<dbReference type="EMBL" id="OMOJ01000001">
    <property type="protein sequence ID" value="SPF77515.1"/>
    <property type="molecule type" value="Genomic_DNA"/>
</dbReference>
<evidence type="ECO:0000256" key="2">
    <source>
        <dbReference type="ARBA" id="ARBA00022729"/>
    </source>
</evidence>
<accession>A0A2R8ANA5</accession>
<organism evidence="4 5">
    <name type="scientific">Pseudoprimorskyibacter insulae</name>
    <dbReference type="NCBI Taxonomy" id="1695997"/>
    <lineage>
        <taxon>Bacteria</taxon>
        <taxon>Pseudomonadati</taxon>
        <taxon>Pseudomonadota</taxon>
        <taxon>Alphaproteobacteria</taxon>
        <taxon>Rhodobacterales</taxon>
        <taxon>Paracoccaceae</taxon>
        <taxon>Pseudoprimorskyibacter</taxon>
    </lineage>
</organism>
<feature type="signal peptide" evidence="3">
    <location>
        <begin position="1"/>
        <end position="27"/>
    </location>
</feature>
<dbReference type="AlphaFoldDB" id="A0A2R8ANA5"/>
<dbReference type="GO" id="GO:0016020">
    <property type="term" value="C:membrane"/>
    <property type="evidence" value="ECO:0007669"/>
    <property type="project" value="InterPro"/>
</dbReference>
<keyword evidence="5" id="KW-1185">Reference proteome</keyword>
<dbReference type="GO" id="GO:0120010">
    <property type="term" value="P:intermembrane phospholipid transfer"/>
    <property type="evidence" value="ECO:0007669"/>
    <property type="project" value="TreeGrafter"/>
</dbReference>
<reference evidence="5" key="1">
    <citation type="submission" date="2018-03" db="EMBL/GenBank/DDBJ databases">
        <authorList>
            <person name="Rodrigo-Torres L."/>
            <person name="Arahal R. D."/>
            <person name="Lucena T."/>
        </authorList>
    </citation>
    <scope>NUCLEOTIDE SEQUENCE [LARGE SCALE GENOMIC DNA]</scope>
    <source>
        <strain evidence="5">CECT 8871</strain>
    </source>
</reference>